<dbReference type="EMBL" id="SDOZ01000002">
    <property type="protein sequence ID" value="RXZ61854.1"/>
    <property type="molecule type" value="Genomic_DNA"/>
</dbReference>
<protein>
    <submittedName>
        <fullName evidence="1">Uncharacterized protein</fullName>
    </submittedName>
</protein>
<proteinExistence type="predicted"/>
<keyword evidence="2" id="KW-1185">Reference proteome</keyword>
<reference evidence="1 2" key="1">
    <citation type="journal article" date="2019" name="Gut">
        <title>Antibiotics-induced monodominance of a novel gut bacterial order.</title>
        <authorList>
            <person name="Hildebrand F."/>
            <person name="Moitinho-Silva L."/>
            <person name="Blasche S."/>
            <person name="Jahn M.T."/>
            <person name="Gossmann T.I."/>
            <person name="Heuerta-Cepas J."/>
            <person name="Hercog R."/>
            <person name="Luetge M."/>
            <person name="Bahram M."/>
            <person name="Pryszlak A."/>
            <person name="Alves R.J."/>
            <person name="Waszak S.M."/>
            <person name="Zhu A."/>
            <person name="Ye L."/>
            <person name="Costea P.I."/>
            <person name="Aalvink S."/>
            <person name="Belzer C."/>
            <person name="Forslund S.K."/>
            <person name="Sunagawa S."/>
            <person name="Hentschel U."/>
            <person name="Merten C."/>
            <person name="Patil K.R."/>
            <person name="Benes V."/>
            <person name="Bork P."/>
        </authorList>
    </citation>
    <scope>NUCLEOTIDE SEQUENCE [LARGE SCALE GENOMIC DNA]</scope>
    <source>
        <strain evidence="1 2">HDS1380</strain>
    </source>
</reference>
<dbReference type="RefSeq" id="WP_129224942.1">
    <property type="nucleotide sequence ID" value="NZ_SDOZ01000002.1"/>
</dbReference>
<dbReference type="Proteomes" id="UP000291269">
    <property type="component" value="Unassembled WGS sequence"/>
</dbReference>
<dbReference type="AlphaFoldDB" id="A0A4Q2KB59"/>
<gene>
    <name evidence="1" type="ORF">ESZ91_05560</name>
</gene>
<evidence type="ECO:0000313" key="2">
    <source>
        <dbReference type="Proteomes" id="UP000291269"/>
    </source>
</evidence>
<name>A0A4Q2KB59_9FIRM</name>
<accession>A0A4Q2KB59</accession>
<sequence>MSAKSAALKLNGIFLGFIGNFEKFTDLSPADRIFAEILPESGDFYPLSCVLDENFFKAPPDFCDVYVFEGGAIVQVTAFPARARELKVLRQERMDDALLTLYSEGDLKLSVERQNKFALTVLPREFEDCELSSQKLGGEVFFCASAPADGETELIVFSGTPEKTFVSRVLEYSFTDCLKTKIAYHDPAGHVAETEWAFSNGAFVMRRYSVTAQKTFDLAETNPALVPLLFFNEVLVRGDPSQYLGDALKPRAAELADYLGAFAGVSAPPELFDLQHPGKNAAGLVYPRSANLFEVRFFEVQMQGGLISNICPVEG</sequence>
<comment type="caution">
    <text evidence="1">The sequence shown here is derived from an EMBL/GenBank/DDBJ whole genome shotgun (WGS) entry which is preliminary data.</text>
</comment>
<evidence type="ECO:0000313" key="1">
    <source>
        <dbReference type="EMBL" id="RXZ61854.1"/>
    </source>
</evidence>
<organism evidence="1 2">
    <name type="scientific">Candidatus Borkfalkia ceftriaxoniphila</name>
    <dbReference type="NCBI Taxonomy" id="2508949"/>
    <lineage>
        <taxon>Bacteria</taxon>
        <taxon>Bacillati</taxon>
        <taxon>Bacillota</taxon>
        <taxon>Clostridia</taxon>
        <taxon>Christensenellales</taxon>
        <taxon>Christensenellaceae</taxon>
        <taxon>Candidatus Borkfalkia</taxon>
    </lineage>
</organism>